<accession>A0ABQ7VXC0</accession>
<comment type="caution">
    <text evidence="3">The sequence shown here is derived from an EMBL/GenBank/DDBJ whole genome shotgun (WGS) entry which is preliminary data.</text>
</comment>
<evidence type="ECO:0000259" key="2">
    <source>
        <dbReference type="Pfam" id="PF13966"/>
    </source>
</evidence>
<proteinExistence type="predicted"/>
<dbReference type="PANTHER" id="PTHR33116">
    <property type="entry name" value="REVERSE TRANSCRIPTASE ZINC-BINDING DOMAIN-CONTAINING PROTEIN-RELATED-RELATED"/>
    <property type="match status" value="1"/>
</dbReference>
<feature type="domain" description="RNase H type-1" evidence="1">
    <location>
        <begin position="353"/>
        <end position="469"/>
    </location>
</feature>
<evidence type="ECO:0008006" key="5">
    <source>
        <dbReference type="Google" id="ProtNLM"/>
    </source>
</evidence>
<dbReference type="Pfam" id="PF13966">
    <property type="entry name" value="zf-RVT"/>
    <property type="match status" value="1"/>
</dbReference>
<evidence type="ECO:0000313" key="3">
    <source>
        <dbReference type="EMBL" id="KAH0773137.1"/>
    </source>
</evidence>
<dbReference type="InterPro" id="IPR036397">
    <property type="entry name" value="RNaseH_sf"/>
</dbReference>
<organism evidence="3 4">
    <name type="scientific">Solanum tuberosum</name>
    <name type="common">Potato</name>
    <dbReference type="NCBI Taxonomy" id="4113"/>
    <lineage>
        <taxon>Eukaryota</taxon>
        <taxon>Viridiplantae</taxon>
        <taxon>Streptophyta</taxon>
        <taxon>Embryophyta</taxon>
        <taxon>Tracheophyta</taxon>
        <taxon>Spermatophyta</taxon>
        <taxon>Magnoliopsida</taxon>
        <taxon>eudicotyledons</taxon>
        <taxon>Gunneridae</taxon>
        <taxon>Pentapetalae</taxon>
        <taxon>asterids</taxon>
        <taxon>lamiids</taxon>
        <taxon>Solanales</taxon>
        <taxon>Solanaceae</taxon>
        <taxon>Solanoideae</taxon>
        <taxon>Solaneae</taxon>
        <taxon>Solanum</taxon>
    </lineage>
</organism>
<gene>
    <name evidence="3" type="ORF">KY290_010274</name>
</gene>
<evidence type="ECO:0000259" key="1">
    <source>
        <dbReference type="Pfam" id="PF13456"/>
    </source>
</evidence>
<evidence type="ECO:0000313" key="4">
    <source>
        <dbReference type="Proteomes" id="UP000826656"/>
    </source>
</evidence>
<sequence>MVNSISQHLVQDCFRITPSSDFGKYLGFPILNRNPRAADFHYILDKMRKKLSSWKVNFLTTARRITLAKSTLNAIPAYAMQYVQLPMKICNTIDKIQRDFLWGSTTHYIAWEKVTSPKDCGGLGLQKADTKNKALLTGLAWRLIMNQSSLWAKTLIMKLLMFGITVGYPTPPALRTILQGPLNQGEDHLTVSSLWNDTSWDWSKISFNIPPDIVQKASKIQLNRNLGEWDIPYWSCNSNGIFTTKSLYGILNPNPNITFPFAWIWKLHTIEKHKVLLWLWAQGRLPTHAYLHHIGIDIDPLCPVCSLAHETIEHVFLETIEYITHIQSPSNPDATTSIDIQWFLPPLGFYKLNTDGSLSKNKGIGGIGGIIRNSSEGWMVGFHNQTHCHSHTMSEIEAFLTGLHITFTHNLFPLEVGIDSLEILQFLEDSPPTYSSIIMSCRSMLKKLGNPTVRYNFRQANMVADVLSKIGAKLTMTNQPQILLSP</sequence>
<dbReference type="Pfam" id="PF13456">
    <property type="entry name" value="RVT_3"/>
    <property type="match status" value="1"/>
</dbReference>
<dbReference type="Proteomes" id="UP000826656">
    <property type="component" value="Unassembled WGS sequence"/>
</dbReference>
<dbReference type="CDD" id="cd06222">
    <property type="entry name" value="RNase_H_like"/>
    <property type="match status" value="1"/>
</dbReference>
<reference evidence="3 4" key="1">
    <citation type="journal article" date="2021" name="bioRxiv">
        <title>Chromosome-scale and haplotype-resolved genome assembly of a tetraploid potato cultivar.</title>
        <authorList>
            <person name="Sun H."/>
            <person name="Jiao W.-B."/>
            <person name="Krause K."/>
            <person name="Campoy J.A."/>
            <person name="Goel M."/>
            <person name="Folz-Donahue K."/>
            <person name="Kukat C."/>
            <person name="Huettel B."/>
            <person name="Schneeberger K."/>
        </authorList>
    </citation>
    <scope>NUCLEOTIDE SEQUENCE [LARGE SCALE GENOMIC DNA]</scope>
    <source>
        <strain evidence="3">SolTubOtavaFocal</strain>
        <tissue evidence="3">Leaves</tissue>
    </source>
</reference>
<feature type="domain" description="Reverse transcriptase zinc-binding" evidence="2">
    <location>
        <begin position="242"/>
        <end position="318"/>
    </location>
</feature>
<dbReference type="Gene3D" id="3.30.420.10">
    <property type="entry name" value="Ribonuclease H-like superfamily/Ribonuclease H"/>
    <property type="match status" value="1"/>
</dbReference>
<dbReference type="InterPro" id="IPR012337">
    <property type="entry name" value="RNaseH-like_sf"/>
</dbReference>
<protein>
    <recommendedName>
        <fullName evidence="5">RNase H family protein</fullName>
    </recommendedName>
</protein>
<dbReference type="InterPro" id="IPR002156">
    <property type="entry name" value="RNaseH_domain"/>
</dbReference>
<dbReference type="InterPro" id="IPR044730">
    <property type="entry name" value="RNase_H-like_dom_plant"/>
</dbReference>
<name>A0ABQ7VXC0_SOLTU</name>
<dbReference type="EMBL" id="JAIVGD010000005">
    <property type="protein sequence ID" value="KAH0773137.1"/>
    <property type="molecule type" value="Genomic_DNA"/>
</dbReference>
<dbReference type="InterPro" id="IPR026960">
    <property type="entry name" value="RVT-Znf"/>
</dbReference>
<dbReference type="SUPFAM" id="SSF53098">
    <property type="entry name" value="Ribonuclease H-like"/>
    <property type="match status" value="1"/>
</dbReference>
<dbReference type="PANTHER" id="PTHR33116:SF70">
    <property type="entry name" value="NON-LTR RETROELEMENT REVERSE TRANSCRIPTASE-LIKE PROTEIN"/>
    <property type="match status" value="1"/>
</dbReference>
<keyword evidence="4" id="KW-1185">Reference proteome</keyword>